<dbReference type="InterPro" id="IPR002165">
    <property type="entry name" value="Plexin_repeat"/>
</dbReference>
<evidence type="ECO:0000256" key="1">
    <source>
        <dbReference type="ARBA" id="ARBA00004167"/>
    </source>
</evidence>
<dbReference type="Gene3D" id="2.130.10.10">
    <property type="entry name" value="YVTN repeat-like/Quinoprotein amine dehydrogenase"/>
    <property type="match status" value="1"/>
</dbReference>
<dbReference type="InterPro" id="IPR001245">
    <property type="entry name" value="Ser-Thr/Tyr_kinase_cat_dom"/>
</dbReference>
<name>A0AA35XL32_GEOBA</name>
<dbReference type="SMART" id="SM00423">
    <property type="entry name" value="PSI"/>
    <property type="match status" value="1"/>
</dbReference>
<feature type="domain" description="PSI" evidence="7">
    <location>
        <begin position="502"/>
        <end position="553"/>
    </location>
</feature>
<evidence type="ECO:0000256" key="4">
    <source>
        <dbReference type="ARBA" id="ARBA00023180"/>
    </source>
</evidence>
<organism evidence="9 10">
    <name type="scientific">Geodia barretti</name>
    <name type="common">Barrett's horny sponge</name>
    <dbReference type="NCBI Taxonomy" id="519541"/>
    <lineage>
        <taxon>Eukaryota</taxon>
        <taxon>Metazoa</taxon>
        <taxon>Porifera</taxon>
        <taxon>Demospongiae</taxon>
        <taxon>Heteroscleromorpha</taxon>
        <taxon>Tetractinellida</taxon>
        <taxon>Astrophorina</taxon>
        <taxon>Geodiidae</taxon>
        <taxon>Geodia</taxon>
    </lineage>
</organism>
<dbReference type="PROSITE" id="PS00107">
    <property type="entry name" value="PROTEIN_KINASE_ATP"/>
    <property type="match status" value="1"/>
</dbReference>
<dbReference type="SUPFAM" id="SSF56112">
    <property type="entry name" value="Protein kinase-like (PK-like)"/>
    <property type="match status" value="1"/>
</dbReference>
<dbReference type="InterPro" id="IPR002909">
    <property type="entry name" value="IPT_dom"/>
</dbReference>
<keyword evidence="6" id="KW-1133">Transmembrane helix</keyword>
<feature type="transmembrane region" description="Helical" evidence="6">
    <location>
        <begin position="1139"/>
        <end position="1166"/>
    </location>
</feature>
<dbReference type="PANTHER" id="PTHR22625">
    <property type="entry name" value="PLEXIN"/>
    <property type="match status" value="1"/>
</dbReference>
<dbReference type="InterPro" id="IPR015943">
    <property type="entry name" value="WD40/YVTN_repeat-like_dom_sf"/>
</dbReference>
<dbReference type="GO" id="GO:0005886">
    <property type="term" value="C:plasma membrane"/>
    <property type="evidence" value="ECO:0007669"/>
    <property type="project" value="TreeGrafter"/>
</dbReference>
<dbReference type="Pfam" id="PF07714">
    <property type="entry name" value="PK_Tyr_Ser-Thr"/>
    <property type="match status" value="1"/>
</dbReference>
<keyword evidence="6" id="KW-0812">Transmembrane</keyword>
<keyword evidence="4" id="KW-0325">Glycoprotein</keyword>
<dbReference type="SUPFAM" id="SSF101912">
    <property type="entry name" value="Sema domain"/>
    <property type="match status" value="1"/>
</dbReference>
<evidence type="ECO:0000256" key="6">
    <source>
        <dbReference type="SAM" id="Phobius"/>
    </source>
</evidence>
<keyword evidence="2 6" id="KW-0472">Membrane</keyword>
<dbReference type="InterPro" id="IPR011009">
    <property type="entry name" value="Kinase-like_dom_sf"/>
</dbReference>
<dbReference type="Pfam" id="PF01833">
    <property type="entry name" value="TIG"/>
    <property type="match status" value="1"/>
</dbReference>
<dbReference type="Pfam" id="PF01437">
    <property type="entry name" value="PSI"/>
    <property type="match status" value="1"/>
</dbReference>
<comment type="subcellular location">
    <subcellularLocation>
        <location evidence="1">Membrane</location>
        <topology evidence="1">Single-pass membrane protein</topology>
    </subcellularLocation>
</comment>
<feature type="binding site" evidence="5">
    <location>
        <position position="1248"/>
    </location>
    <ligand>
        <name>ATP</name>
        <dbReference type="ChEBI" id="CHEBI:30616"/>
    </ligand>
</feature>
<protein>
    <submittedName>
        <fullName evidence="9">Plexin-A4</fullName>
    </submittedName>
</protein>
<accession>A0AA35XL32</accession>
<comment type="caution">
    <text evidence="9">The sequence shown here is derived from an EMBL/GenBank/DDBJ whole genome shotgun (WGS) entry which is preliminary data.</text>
</comment>
<proteinExistence type="predicted"/>
<sequence length="1337" mass="145225">MLKEGHRLEHPDNTACSPEMYSVMKRCWKLAPDERLRFSDLVVRVDKTLQSVAGYVELSMTLEKLDPGEEEEDWTGYEVMEPVPYEAAEEEIWVDPNPSYGTKWSIGQLELASFSLDVPPNSGSNAVAVNRENGEVFIAAGNQLLRLSRSLDLLETANVSGDDLLVGIALSPDGSRLVGCQGGSSRRCFVYDTRDLSSGPSATVENAHYNPQNGLAIVTTADSFYLGSEGPFEVVRTTGDYRFRVDTADFTRHFYGGVSRNKYVYYFVADRGQFDVFRVLRVCDCAREQACSKNEFEALYELAVECSSSATQNARICGTDLVESFAGQAGPFVVVTRCEDVVSSGRNRVCAFRLADIDNDMNTYFNECKSGKQSESEPPWEPPTSCLEFTEAMPCDFGPPSAISDTGRSNAQRFAFRLVNAGNSLITATLAIFVEEVSLVYVAYDGDIEVYEVKTTDTNNPTGSLLQTIDNVPSVQDIGWEEGSDNITITTDNQVFLYPLETCSESSSCVECTEEDSFPLCGWCTVEDKCSRRSQCLDSSQPGRWVQSSSECISTAVSPAQFILDSPTILDVTATSPLPENLTYNCSFSAPGDKFTLVVLAIEVVAGTKYQCNIANVATSLDSAKQVTHFSFVSVEVGICSGISEPCPVPEGVNNSYLKLGTSSEPTEVCPVVNSDPTTGNYTQPVNVARDLVLKTSNLPSPVDGFRYECTINGQLFHAILNIAEDTVACIISEGVLQISSGDQTVSLELIWTNDAVSYPLNGNSTDSIVCILYDCNELETSCSSCLGEMWLGLRVAGAPMSVCPTGDPQPEGLVLTSLGTDLGASYSDVIEVSLQSVTGTSVSCLLAGEETYVLGRGIVCVTPSVMFGGNYVLKVLIQRESITEVVSAPYSYEEPRLTAVHPAFGPKSGGIEVVISGSSLSIGNIQNTCIQLNGVDCEIMTILDSHISCVSGEFQGSTSVAVVAFIDNANVSEDGVDFAYREDPVYFSVSPKESFPRWTVYGAQGNTMICSLPSFTTQEPHLTNISYTVIFGDAPGPNRTRAELTLESRPDPGMFLDSVDRSEVHVTVGGELCEAIITGAQAADTYTCLVPRDPPNGVNDAKVIVMVGQNLRYEIGTVTYKSNEGETNPNEEGASNTVAIVGSVTSVLVVLSGAIILILVLFVVFKRKTSANETLDLVANRFALQEMVETTGAMDMAREELKKLIPQRLHIPSSPLRLLDSVGHGEFGEVYKAYLTRLRKQRLVAVKTLRDGRLRFSDLVVRVDKILQSVVGYVELSMTLENLESGEEEEDWTGYEVMEPGLYEAETAEEEILVDPNPSYGTKVVINEGCDDKPTL</sequence>
<evidence type="ECO:0000259" key="8">
    <source>
        <dbReference type="SMART" id="SM00429"/>
    </source>
</evidence>
<dbReference type="GO" id="GO:0002116">
    <property type="term" value="C:semaphorin receptor complex"/>
    <property type="evidence" value="ECO:0007669"/>
    <property type="project" value="TreeGrafter"/>
</dbReference>
<evidence type="ECO:0000313" key="9">
    <source>
        <dbReference type="EMBL" id="CAI8056125.1"/>
    </source>
</evidence>
<dbReference type="SMART" id="SM00429">
    <property type="entry name" value="IPT"/>
    <property type="match status" value="1"/>
</dbReference>
<dbReference type="SUPFAM" id="SSF103575">
    <property type="entry name" value="Plexin repeat"/>
    <property type="match status" value="1"/>
</dbReference>
<evidence type="ECO:0000259" key="7">
    <source>
        <dbReference type="SMART" id="SM00423"/>
    </source>
</evidence>
<dbReference type="Proteomes" id="UP001174909">
    <property type="component" value="Unassembled WGS sequence"/>
</dbReference>
<dbReference type="GO" id="GO:0005524">
    <property type="term" value="F:ATP binding"/>
    <property type="evidence" value="ECO:0007669"/>
    <property type="project" value="UniProtKB-UniRule"/>
</dbReference>
<dbReference type="InterPro" id="IPR031148">
    <property type="entry name" value="Plexin"/>
</dbReference>
<keyword evidence="10" id="KW-1185">Reference proteome</keyword>
<dbReference type="Gene3D" id="1.10.510.10">
    <property type="entry name" value="Transferase(Phosphotransferase) domain 1"/>
    <property type="match status" value="1"/>
</dbReference>
<dbReference type="SUPFAM" id="SSF81296">
    <property type="entry name" value="E set domains"/>
    <property type="match status" value="1"/>
</dbReference>
<dbReference type="InterPro" id="IPR036352">
    <property type="entry name" value="Semap_dom_sf"/>
</dbReference>
<dbReference type="Gene3D" id="3.30.200.20">
    <property type="entry name" value="Phosphorylase Kinase, domain 1"/>
    <property type="match status" value="1"/>
</dbReference>
<dbReference type="InterPro" id="IPR014756">
    <property type="entry name" value="Ig_E-set"/>
</dbReference>
<dbReference type="GO" id="GO:0017154">
    <property type="term" value="F:semaphorin receptor activity"/>
    <property type="evidence" value="ECO:0007669"/>
    <property type="project" value="InterPro"/>
</dbReference>
<keyword evidence="5" id="KW-0547">Nucleotide-binding</keyword>
<evidence type="ECO:0000256" key="2">
    <source>
        <dbReference type="ARBA" id="ARBA00023136"/>
    </source>
</evidence>
<evidence type="ECO:0000313" key="10">
    <source>
        <dbReference type="Proteomes" id="UP001174909"/>
    </source>
</evidence>
<dbReference type="GO" id="GO:0004672">
    <property type="term" value="F:protein kinase activity"/>
    <property type="evidence" value="ECO:0007669"/>
    <property type="project" value="InterPro"/>
</dbReference>
<feature type="domain" description="IPT/TIG" evidence="8">
    <location>
        <begin position="895"/>
        <end position="982"/>
    </location>
</feature>
<dbReference type="Gene3D" id="2.60.40.10">
    <property type="entry name" value="Immunoglobulins"/>
    <property type="match status" value="2"/>
</dbReference>
<dbReference type="PANTHER" id="PTHR22625:SF70">
    <property type="entry name" value="PLEXIN A, ISOFORM A"/>
    <property type="match status" value="1"/>
</dbReference>
<reference evidence="9" key="1">
    <citation type="submission" date="2023-03" db="EMBL/GenBank/DDBJ databases">
        <authorList>
            <person name="Steffen K."/>
            <person name="Cardenas P."/>
        </authorList>
    </citation>
    <scope>NUCLEOTIDE SEQUENCE</scope>
</reference>
<keyword evidence="3" id="KW-1015">Disulfide bond</keyword>
<dbReference type="InterPro" id="IPR016201">
    <property type="entry name" value="PSI"/>
</dbReference>
<evidence type="ECO:0000256" key="3">
    <source>
        <dbReference type="ARBA" id="ARBA00023157"/>
    </source>
</evidence>
<dbReference type="EMBL" id="CASHTH010004327">
    <property type="protein sequence ID" value="CAI8056125.1"/>
    <property type="molecule type" value="Genomic_DNA"/>
</dbReference>
<dbReference type="InterPro" id="IPR017441">
    <property type="entry name" value="Protein_kinase_ATP_BS"/>
</dbReference>
<dbReference type="GO" id="GO:0030334">
    <property type="term" value="P:regulation of cell migration"/>
    <property type="evidence" value="ECO:0007669"/>
    <property type="project" value="TreeGrafter"/>
</dbReference>
<keyword evidence="5" id="KW-0067">ATP-binding</keyword>
<dbReference type="InterPro" id="IPR013783">
    <property type="entry name" value="Ig-like_fold"/>
</dbReference>
<gene>
    <name evidence="9" type="ORF">GBAR_LOCUS30577</name>
</gene>
<evidence type="ECO:0000256" key="5">
    <source>
        <dbReference type="PROSITE-ProRule" id="PRU10141"/>
    </source>
</evidence>